<gene>
    <name evidence="1" type="ORF">BN134_3301</name>
</gene>
<organism evidence="1 2">
    <name type="scientific">Cronobacter dublinensis 1210</name>
    <dbReference type="NCBI Taxonomy" id="1208656"/>
    <lineage>
        <taxon>Bacteria</taxon>
        <taxon>Pseudomonadati</taxon>
        <taxon>Pseudomonadota</taxon>
        <taxon>Gammaproteobacteria</taxon>
        <taxon>Enterobacterales</taxon>
        <taxon>Enterobacteriaceae</taxon>
        <taxon>Cronobacter</taxon>
    </lineage>
</organism>
<accession>A0ABM9QAG5</accession>
<evidence type="ECO:0000313" key="2">
    <source>
        <dbReference type="Proteomes" id="UP000009342"/>
    </source>
</evidence>
<sequence length="49" mass="5854">MKFLFDVKKFAWRKARKANEKVKKLKAVTKTSPARKHLKTIFRDANYQS</sequence>
<protein>
    <submittedName>
        <fullName evidence="1">Uncharacterized protein</fullName>
    </submittedName>
</protein>
<evidence type="ECO:0000313" key="1">
    <source>
        <dbReference type="EMBL" id="CCJ82540.1"/>
    </source>
</evidence>
<keyword evidence="2" id="KW-1185">Reference proteome</keyword>
<dbReference type="Proteomes" id="UP000009342">
    <property type="component" value="Unassembled WGS sequence"/>
</dbReference>
<reference evidence="2" key="1">
    <citation type="journal article" date="2012" name="PLoS ONE">
        <title>Comparative analysis of genome sequences covering the seven cronobacter species.</title>
        <authorList>
            <person name="Joseph S."/>
            <person name="Desai P."/>
            <person name="Ji Y."/>
            <person name="Cummings C.A."/>
            <person name="Shih R."/>
            <person name="Degoricija L."/>
            <person name="Rico A."/>
            <person name="Brzoska P."/>
            <person name="Hamby S.E."/>
            <person name="Masood N."/>
            <person name="Hariri S."/>
            <person name="Sonbol H."/>
            <person name="Chuzhanova N."/>
            <person name="McClelland M."/>
            <person name="Furtado M.R."/>
            <person name="Forsythe S.J."/>
        </authorList>
    </citation>
    <scope>NUCLEOTIDE SEQUENCE [LARGE SCALE GENOMIC DNA]</scope>
    <source>
        <strain evidence="2">1210</strain>
    </source>
</reference>
<name>A0ABM9QAG5_9ENTR</name>
<proteinExistence type="predicted"/>
<comment type="caution">
    <text evidence="1">The sequence shown here is derived from an EMBL/GenBank/DDBJ whole genome shotgun (WGS) entry which is preliminary data.</text>
</comment>
<dbReference type="EMBL" id="CAKZ01000148">
    <property type="protein sequence ID" value="CCJ82540.1"/>
    <property type="molecule type" value="Genomic_DNA"/>
</dbReference>